<keyword evidence="5" id="KW-0449">Lipoprotein</keyword>
<dbReference type="OrthoDB" id="9768630at2"/>
<keyword evidence="4" id="KW-0564">Palmitate</keyword>
<evidence type="ECO:0000256" key="6">
    <source>
        <dbReference type="SAM" id="MobiDB-lite"/>
    </source>
</evidence>
<dbReference type="InterPro" id="IPR006059">
    <property type="entry name" value="SBP"/>
</dbReference>
<evidence type="ECO:0000313" key="9">
    <source>
        <dbReference type="Proteomes" id="UP000198778"/>
    </source>
</evidence>
<dbReference type="Pfam" id="PF01547">
    <property type="entry name" value="SBP_bac_1"/>
    <property type="match status" value="1"/>
</dbReference>
<name>A0A1H0L766_9BACI</name>
<keyword evidence="9" id="KW-1185">Reference proteome</keyword>
<dbReference type="STRING" id="745820.SAMN04488053_1264"/>
<dbReference type="AlphaFoldDB" id="A0A1H0L766"/>
<feature type="chain" id="PRO_5039626507" evidence="7">
    <location>
        <begin position="19"/>
        <end position="469"/>
    </location>
</feature>
<feature type="compositionally biased region" description="Low complexity" evidence="6">
    <location>
        <begin position="55"/>
        <end position="68"/>
    </location>
</feature>
<dbReference type="Proteomes" id="UP000198778">
    <property type="component" value="Unassembled WGS sequence"/>
</dbReference>
<dbReference type="Gene3D" id="3.40.190.10">
    <property type="entry name" value="Periplasmic binding protein-like II"/>
    <property type="match status" value="1"/>
</dbReference>
<evidence type="ECO:0000256" key="7">
    <source>
        <dbReference type="SAM" id="SignalP"/>
    </source>
</evidence>
<organism evidence="8 9">
    <name type="scientific">Alkalicoccus daliensis</name>
    <dbReference type="NCBI Taxonomy" id="745820"/>
    <lineage>
        <taxon>Bacteria</taxon>
        <taxon>Bacillati</taxon>
        <taxon>Bacillota</taxon>
        <taxon>Bacilli</taxon>
        <taxon>Bacillales</taxon>
        <taxon>Bacillaceae</taxon>
        <taxon>Alkalicoccus</taxon>
    </lineage>
</organism>
<dbReference type="CDD" id="cd13585">
    <property type="entry name" value="PBP2_TMBP_like"/>
    <property type="match status" value="1"/>
</dbReference>
<feature type="signal peptide" evidence="7">
    <location>
        <begin position="1"/>
        <end position="18"/>
    </location>
</feature>
<protein>
    <submittedName>
        <fullName evidence="8">Lactose/L-arabinose transport system substrate-binding protein</fullName>
    </submittedName>
</protein>
<dbReference type="PANTHER" id="PTHR43649">
    <property type="entry name" value="ARABINOSE-BINDING PROTEIN-RELATED"/>
    <property type="match status" value="1"/>
</dbReference>
<evidence type="ECO:0000256" key="1">
    <source>
        <dbReference type="ARBA" id="ARBA00022475"/>
    </source>
</evidence>
<accession>A0A1H0L766</accession>
<feature type="compositionally biased region" description="Low complexity" evidence="6">
    <location>
        <begin position="33"/>
        <end position="47"/>
    </location>
</feature>
<evidence type="ECO:0000256" key="2">
    <source>
        <dbReference type="ARBA" id="ARBA00022729"/>
    </source>
</evidence>
<keyword evidence="2 7" id="KW-0732">Signal</keyword>
<evidence type="ECO:0000313" key="8">
    <source>
        <dbReference type="EMBL" id="SDO63843.1"/>
    </source>
</evidence>
<evidence type="ECO:0000256" key="4">
    <source>
        <dbReference type="ARBA" id="ARBA00023139"/>
    </source>
</evidence>
<dbReference type="RefSeq" id="WP_090844796.1">
    <property type="nucleotide sequence ID" value="NZ_FNIL01000026.1"/>
</dbReference>
<proteinExistence type="predicted"/>
<dbReference type="PANTHER" id="PTHR43649:SF33">
    <property type="entry name" value="POLYGALACTURONAN_RHAMNOGALACTURONAN-BINDING PROTEIN YTCQ"/>
    <property type="match status" value="1"/>
</dbReference>
<reference evidence="9" key="1">
    <citation type="submission" date="2016-10" db="EMBL/GenBank/DDBJ databases">
        <authorList>
            <person name="Varghese N."/>
            <person name="Submissions S."/>
        </authorList>
    </citation>
    <scope>NUCLEOTIDE SEQUENCE [LARGE SCALE GENOMIC DNA]</scope>
    <source>
        <strain evidence="9">CGMCC 1.10369</strain>
    </source>
</reference>
<keyword evidence="1" id="KW-1003">Cell membrane</keyword>
<sequence>MKIWKLTLASVASIGLLAACGGNDEGNNGGNNAGADANANANANAETEANDEGNNEAGNDSEGNNGEAADVSGEITVWGWNVAAASMEEAVEGFQEQYPDVDIVVEDIGREDLYDRLTVGFAAGGSGLPDITMIETDRLDNYFGEFPDGFVNLSEHGYDDHESKFPEAKAAAMKNADGDFLAAPWDIGPAGVFYNVPLFEEAGVNADDIETWDDFVEAGTTILDETGSQMVPIDISNDDALFRMMMNQLGTYYFDEDGNIDIHSDEAVQAMSVIQDLHAAGLVANTDGWDGTVTATVNNTVATVPFGVWYAGTITDQAPEQEGEWDVFKLPAFEEGGNRDANLGGSDLSVLSHTEHPEAAYAFVEYFTTETEPQMNALSEYGLFPSLVETYDDPYFEEEQEFFNNSPIWSLFADVAEGTLPANYTSDYARAFRYASDAQANVLLSETPPAEALEEAAGRIANETGRDQN</sequence>
<dbReference type="SUPFAM" id="SSF53850">
    <property type="entry name" value="Periplasmic binding protein-like II"/>
    <property type="match status" value="1"/>
</dbReference>
<evidence type="ECO:0000256" key="5">
    <source>
        <dbReference type="ARBA" id="ARBA00023288"/>
    </source>
</evidence>
<dbReference type="InterPro" id="IPR050490">
    <property type="entry name" value="Bact_solute-bd_prot1"/>
</dbReference>
<keyword evidence="3" id="KW-0472">Membrane</keyword>
<dbReference type="EMBL" id="FNIL01000026">
    <property type="protein sequence ID" value="SDO63843.1"/>
    <property type="molecule type" value="Genomic_DNA"/>
</dbReference>
<dbReference type="PROSITE" id="PS51257">
    <property type="entry name" value="PROKAR_LIPOPROTEIN"/>
    <property type="match status" value="1"/>
</dbReference>
<evidence type="ECO:0000256" key="3">
    <source>
        <dbReference type="ARBA" id="ARBA00023136"/>
    </source>
</evidence>
<gene>
    <name evidence="8" type="ORF">SAMN04488053_1264</name>
</gene>
<feature type="region of interest" description="Disordered" evidence="6">
    <location>
        <begin position="31"/>
        <end position="68"/>
    </location>
</feature>